<dbReference type="Pfam" id="PF13676">
    <property type="entry name" value="TIR_2"/>
    <property type="match status" value="1"/>
</dbReference>
<dbReference type="PANTHER" id="PTHR47691:SF3">
    <property type="entry name" value="HTH-TYPE TRANSCRIPTIONAL REGULATOR RV0890C-RELATED"/>
    <property type="match status" value="1"/>
</dbReference>
<dbReference type="Proteomes" id="UP000280935">
    <property type="component" value="Unassembled WGS sequence"/>
</dbReference>
<dbReference type="SUPFAM" id="SSF52540">
    <property type="entry name" value="P-loop containing nucleoside triphosphate hydrolases"/>
    <property type="match status" value="1"/>
</dbReference>
<dbReference type="Gene3D" id="3.40.50.300">
    <property type="entry name" value="P-loop containing nucleotide triphosphate hydrolases"/>
    <property type="match status" value="1"/>
</dbReference>
<dbReference type="OrthoDB" id="4326794at2"/>
<evidence type="ECO:0000259" key="1">
    <source>
        <dbReference type="PROSITE" id="PS50104"/>
    </source>
</evidence>
<dbReference type="SUPFAM" id="SSF48452">
    <property type="entry name" value="TPR-like"/>
    <property type="match status" value="1"/>
</dbReference>
<dbReference type="PROSITE" id="PS50104">
    <property type="entry name" value="TIR"/>
    <property type="match status" value="1"/>
</dbReference>
<gene>
    <name evidence="2" type="ORF">EII35_15240</name>
</gene>
<dbReference type="InterPro" id="IPR041664">
    <property type="entry name" value="AAA_16"/>
</dbReference>
<dbReference type="GO" id="GO:0007165">
    <property type="term" value="P:signal transduction"/>
    <property type="evidence" value="ECO:0007669"/>
    <property type="project" value="InterPro"/>
</dbReference>
<dbReference type="EMBL" id="RQYT01000080">
    <property type="protein sequence ID" value="RRD47217.1"/>
    <property type="molecule type" value="Genomic_DNA"/>
</dbReference>
<protein>
    <submittedName>
        <fullName evidence="2">TIR domain-containing protein</fullName>
    </submittedName>
</protein>
<dbReference type="PANTHER" id="PTHR47691">
    <property type="entry name" value="REGULATOR-RELATED"/>
    <property type="match status" value="1"/>
</dbReference>
<name>A0A3P1WN34_9ACTN</name>
<dbReference type="Pfam" id="PF13191">
    <property type="entry name" value="AAA_16"/>
    <property type="match status" value="1"/>
</dbReference>
<comment type="caution">
    <text evidence="2">The sequence shown here is derived from an EMBL/GenBank/DDBJ whole genome shotgun (WGS) entry which is preliminary data.</text>
</comment>
<reference evidence="2 3" key="1">
    <citation type="submission" date="2018-11" db="EMBL/GenBank/DDBJ databases">
        <title>Genomes From Bacteria Associated with the Canine Oral Cavity: a Test Case for Automated Genome-Based Taxonomic Assignment.</title>
        <authorList>
            <person name="Coil D.A."/>
            <person name="Jospin G."/>
            <person name="Darling A.E."/>
            <person name="Wallis C."/>
            <person name="Davis I.J."/>
            <person name="Harris S."/>
            <person name="Eisen J.A."/>
            <person name="Holcombe L.J."/>
            <person name="O'Flynn C."/>
        </authorList>
    </citation>
    <scope>NUCLEOTIDE SEQUENCE [LARGE SCALE GENOMIC DNA]</scope>
    <source>
        <strain evidence="2 3">OH2822_COT-296</strain>
    </source>
</reference>
<accession>A0A3P1WN34</accession>
<dbReference type="Gene3D" id="3.40.50.10140">
    <property type="entry name" value="Toll/interleukin-1 receptor homology (TIR) domain"/>
    <property type="match status" value="1"/>
</dbReference>
<organism evidence="2 3">
    <name type="scientific">Arachnia propionica</name>
    <dbReference type="NCBI Taxonomy" id="1750"/>
    <lineage>
        <taxon>Bacteria</taxon>
        <taxon>Bacillati</taxon>
        <taxon>Actinomycetota</taxon>
        <taxon>Actinomycetes</taxon>
        <taxon>Propionibacteriales</taxon>
        <taxon>Propionibacteriaceae</taxon>
        <taxon>Arachnia</taxon>
    </lineage>
</organism>
<feature type="domain" description="TIR" evidence="1">
    <location>
        <begin position="9"/>
        <end position="159"/>
    </location>
</feature>
<dbReference type="RefSeq" id="WP_125229311.1">
    <property type="nucleotide sequence ID" value="NZ_RQYT01000080.1"/>
</dbReference>
<dbReference type="Gene3D" id="1.25.40.10">
    <property type="entry name" value="Tetratricopeptide repeat domain"/>
    <property type="match status" value="1"/>
</dbReference>
<dbReference type="InterPro" id="IPR035897">
    <property type="entry name" value="Toll_tir_struct_dom_sf"/>
</dbReference>
<proteinExistence type="predicted"/>
<dbReference type="InterPro" id="IPR011990">
    <property type="entry name" value="TPR-like_helical_dom_sf"/>
</dbReference>
<dbReference type="GO" id="GO:0043531">
    <property type="term" value="F:ADP binding"/>
    <property type="evidence" value="ECO:0007669"/>
    <property type="project" value="InterPro"/>
</dbReference>
<evidence type="ECO:0000313" key="2">
    <source>
        <dbReference type="EMBL" id="RRD47217.1"/>
    </source>
</evidence>
<sequence length="904" mass="100419">MSDVPVDERAFSVFVSYARLDDVDGWVTSLVAALIRELDRSGDRDARVFFDRHDIHTYEQWWPKIQRAVREAPTMLACASRQYFDSPMCLREFREFEGRPQSTEVASGLVPVLLELTDTEGMDEERARWHGRVHDEQAKLVLRDEFAAGRWTAELDERVAGLADELHRRRQDIRRWEGIPSNVPKGTPQFVGRQDELKQLDEVLSSKRSVGVVTAVRGLGGIGKTELVRYYSRLHKGRFAAGTWLVEAEGAREILPLLAQLATVLPGFVLPEEARGNPEEAGRCVLRELRRRMEGENALLLILDNVDQAKLLSKAQLALLPEDRGFHVAVTTRLGHGEIPERDGLVHVPLEGLKPRDAVALLRALQPDRQRNGQPDFASEDEEQAAFELAELLGGFTLAVEQAGVYLKSHEELSVRDYLEHLRQHGALTGGEMLEDEDKNEILHREKLLSVILDDTMRSIDEFCPGSVKVLKLAAAMPPEMIPWPWLEDLAREMVPEVFEASRQHPKGRWDRIRRVLEGRGLIAEGKYPGVTGRMHRLVAEHLNRGSEGELERVDEHVMACAGQLSSDFTSAPNLWEVDALLEALARPLAIRPERFGEIPNFFTQVAAAYVTDARPVLLVEAVVNTLPRESSRIRVLALSAVCDLVADVDPGRALALAEEALEVSRVLVEAQPQSLQARRDLSVSLNTVGGLVADVDPGRALRLAEESLQLARVLVEEQPGNLLARRDLTVLLNTVGDLVVGSDPGWALVLAEESLEVARVLVEAEPDSLRARRDLSVSLGRVGDLVAHFDSARALEMAEEALELRQVLTEAQPRNVQALRDLGVAAARLAQLVPDSPEVGSFWGEAAVSFRVALEIQPDHSELGEMSRDSARRYAETGPSDRDEWLAYAAGLAERFGFGPVGE</sequence>
<dbReference type="AlphaFoldDB" id="A0A3P1WN34"/>
<evidence type="ECO:0000313" key="3">
    <source>
        <dbReference type="Proteomes" id="UP000280935"/>
    </source>
</evidence>
<dbReference type="SUPFAM" id="SSF52200">
    <property type="entry name" value="Toll/Interleukin receptor TIR domain"/>
    <property type="match status" value="1"/>
</dbReference>
<dbReference type="InterPro" id="IPR000157">
    <property type="entry name" value="TIR_dom"/>
</dbReference>
<dbReference type="InterPro" id="IPR027417">
    <property type="entry name" value="P-loop_NTPase"/>
</dbReference>